<protein>
    <submittedName>
        <fullName evidence="1">Uncharacterized protein</fullName>
    </submittedName>
</protein>
<reference evidence="1" key="1">
    <citation type="submission" date="2014-11" db="EMBL/GenBank/DDBJ databases">
        <authorList>
            <person name="Amaro Gonzalez C."/>
        </authorList>
    </citation>
    <scope>NUCLEOTIDE SEQUENCE</scope>
</reference>
<dbReference type="AlphaFoldDB" id="A0A0E9XV21"/>
<name>A0A0E9XV21_ANGAN</name>
<proteinExistence type="predicted"/>
<reference evidence="1" key="2">
    <citation type="journal article" date="2015" name="Fish Shellfish Immunol.">
        <title>Early steps in the European eel (Anguilla anguilla)-Vibrio vulnificus interaction in the gills: Role of the RtxA13 toxin.</title>
        <authorList>
            <person name="Callol A."/>
            <person name="Pajuelo D."/>
            <person name="Ebbesson L."/>
            <person name="Teles M."/>
            <person name="MacKenzie S."/>
            <person name="Amaro C."/>
        </authorList>
    </citation>
    <scope>NUCLEOTIDE SEQUENCE</scope>
</reference>
<accession>A0A0E9XV21</accession>
<evidence type="ECO:0000313" key="1">
    <source>
        <dbReference type="EMBL" id="JAI06232.1"/>
    </source>
</evidence>
<sequence>MRLHFFHPQRIQKLQDQHKLVLEDVC</sequence>
<organism evidence="1">
    <name type="scientific">Anguilla anguilla</name>
    <name type="common">European freshwater eel</name>
    <name type="synonym">Muraena anguilla</name>
    <dbReference type="NCBI Taxonomy" id="7936"/>
    <lineage>
        <taxon>Eukaryota</taxon>
        <taxon>Metazoa</taxon>
        <taxon>Chordata</taxon>
        <taxon>Craniata</taxon>
        <taxon>Vertebrata</taxon>
        <taxon>Euteleostomi</taxon>
        <taxon>Actinopterygii</taxon>
        <taxon>Neopterygii</taxon>
        <taxon>Teleostei</taxon>
        <taxon>Anguilliformes</taxon>
        <taxon>Anguillidae</taxon>
        <taxon>Anguilla</taxon>
    </lineage>
</organism>
<dbReference type="EMBL" id="GBXM01002346">
    <property type="protein sequence ID" value="JAI06232.1"/>
    <property type="molecule type" value="Transcribed_RNA"/>
</dbReference>